<dbReference type="PANTHER" id="PTHR11486">
    <property type="entry name" value="FIBROBLAST GROWTH FACTOR"/>
    <property type="match status" value="1"/>
</dbReference>
<dbReference type="CDD" id="cd00058">
    <property type="entry name" value="beta-trefoil_FGF"/>
    <property type="match status" value="1"/>
</dbReference>
<evidence type="ECO:0000256" key="1">
    <source>
        <dbReference type="ARBA" id="ARBA00007936"/>
    </source>
</evidence>
<dbReference type="SUPFAM" id="SSF50353">
    <property type="entry name" value="Cytokine"/>
    <property type="match status" value="1"/>
</dbReference>
<dbReference type="EMBL" id="OU892278">
    <property type="protein sequence ID" value="CAG9765210.1"/>
    <property type="molecule type" value="Genomic_DNA"/>
</dbReference>
<dbReference type="Gene3D" id="2.80.10.50">
    <property type="match status" value="1"/>
</dbReference>
<dbReference type="InterPro" id="IPR002209">
    <property type="entry name" value="Fibroblast_GF_fam"/>
</dbReference>
<proteinExistence type="inferred from homology"/>
<protein>
    <recommendedName>
        <fullName evidence="5">Fibroblast growth factor</fullName>
    </recommendedName>
</protein>
<comment type="similarity">
    <text evidence="1">Belongs to the heparin-binding growth factors family.</text>
</comment>
<dbReference type="AlphaFoldDB" id="A0A9N9MQS9"/>
<name>A0A9N9MQS9_9CUCU</name>
<gene>
    <name evidence="3" type="ORF">CEUTPL_LOCUS5825</name>
</gene>
<dbReference type="SMART" id="SM00442">
    <property type="entry name" value="FGF"/>
    <property type="match status" value="1"/>
</dbReference>
<evidence type="ECO:0000313" key="3">
    <source>
        <dbReference type="EMBL" id="CAG9765210.1"/>
    </source>
</evidence>
<sequence>MNRKQLELSESSSDDSDSSGEDEQDFSRAGVSTSREKRNVSWCGVEDTNRPPSPHFPMIRRVVWPPPSTSQPSFRTAYVDPKGNPKLGNRMQLYCKNGDFLGVYPDGRVRGTKDEADPHTFLERKTGGLLPEHVKLQGMLTHLYVAMDKKGRLYAEADAECPRAVFIESFHGSYNNYLSRHYAHLGWYIGLKKSGKFKKGPKTKFGQKAIKFLPRRTRFE</sequence>
<feature type="region of interest" description="Disordered" evidence="2">
    <location>
        <begin position="1"/>
        <end position="58"/>
    </location>
</feature>
<accession>A0A9N9MQS9</accession>
<dbReference type="GO" id="GO:0008083">
    <property type="term" value="F:growth factor activity"/>
    <property type="evidence" value="ECO:0007669"/>
    <property type="project" value="InterPro"/>
</dbReference>
<evidence type="ECO:0000313" key="4">
    <source>
        <dbReference type="Proteomes" id="UP001152799"/>
    </source>
</evidence>
<evidence type="ECO:0000256" key="2">
    <source>
        <dbReference type="SAM" id="MobiDB-lite"/>
    </source>
</evidence>
<feature type="compositionally biased region" description="Acidic residues" evidence="2">
    <location>
        <begin position="12"/>
        <end position="24"/>
    </location>
</feature>
<keyword evidence="4" id="KW-1185">Reference proteome</keyword>
<dbReference type="InterPro" id="IPR008996">
    <property type="entry name" value="IL1/FGF"/>
</dbReference>
<reference evidence="3" key="1">
    <citation type="submission" date="2022-01" db="EMBL/GenBank/DDBJ databases">
        <authorList>
            <person name="King R."/>
        </authorList>
    </citation>
    <scope>NUCLEOTIDE SEQUENCE</scope>
</reference>
<organism evidence="3 4">
    <name type="scientific">Ceutorhynchus assimilis</name>
    <name type="common">cabbage seed weevil</name>
    <dbReference type="NCBI Taxonomy" id="467358"/>
    <lineage>
        <taxon>Eukaryota</taxon>
        <taxon>Metazoa</taxon>
        <taxon>Ecdysozoa</taxon>
        <taxon>Arthropoda</taxon>
        <taxon>Hexapoda</taxon>
        <taxon>Insecta</taxon>
        <taxon>Pterygota</taxon>
        <taxon>Neoptera</taxon>
        <taxon>Endopterygota</taxon>
        <taxon>Coleoptera</taxon>
        <taxon>Polyphaga</taxon>
        <taxon>Cucujiformia</taxon>
        <taxon>Curculionidae</taxon>
        <taxon>Ceutorhynchinae</taxon>
        <taxon>Ceutorhynchus</taxon>
    </lineage>
</organism>
<dbReference type="InterPro" id="IPR056378">
    <property type="entry name" value="Let-756-like_FGF"/>
</dbReference>
<dbReference type="OrthoDB" id="5987799at2759"/>
<dbReference type="Pfam" id="PF00167">
    <property type="entry name" value="FGF"/>
    <property type="match status" value="1"/>
</dbReference>
<dbReference type="Proteomes" id="UP001152799">
    <property type="component" value="Chromosome 2"/>
</dbReference>
<evidence type="ECO:0008006" key="5">
    <source>
        <dbReference type="Google" id="ProtNLM"/>
    </source>
</evidence>